<dbReference type="EMBL" id="JANPWB010000001">
    <property type="protein sequence ID" value="KAJ1215270.1"/>
    <property type="molecule type" value="Genomic_DNA"/>
</dbReference>
<protein>
    <submittedName>
        <fullName evidence="2">Uncharacterized protein</fullName>
    </submittedName>
</protein>
<reference evidence="2" key="1">
    <citation type="journal article" date="2022" name="bioRxiv">
        <title>Sequencing and chromosome-scale assembly of the giantPleurodeles waltlgenome.</title>
        <authorList>
            <person name="Brown T."/>
            <person name="Elewa A."/>
            <person name="Iarovenko S."/>
            <person name="Subramanian E."/>
            <person name="Araus A.J."/>
            <person name="Petzold A."/>
            <person name="Susuki M."/>
            <person name="Suzuki K.-i.T."/>
            <person name="Hayashi T."/>
            <person name="Toyoda A."/>
            <person name="Oliveira C."/>
            <person name="Osipova E."/>
            <person name="Leigh N.D."/>
            <person name="Simon A."/>
            <person name="Yun M.H."/>
        </authorList>
    </citation>
    <scope>NUCLEOTIDE SEQUENCE</scope>
    <source>
        <strain evidence="2">20211129_DDA</strain>
        <tissue evidence="2">Liver</tissue>
    </source>
</reference>
<comment type="caution">
    <text evidence="2">The sequence shown here is derived from an EMBL/GenBank/DDBJ whole genome shotgun (WGS) entry which is preliminary data.</text>
</comment>
<sequence>MEEQTSGPILREEKTAPFSSDPEEQRATPNPLAVLGAEGQGKPMRAFLGREKEDTAMDLGFGGETGEEKETRRTTDDNRGGGGFMAADCKS</sequence>
<evidence type="ECO:0000313" key="2">
    <source>
        <dbReference type="EMBL" id="KAJ1215270.1"/>
    </source>
</evidence>
<feature type="compositionally biased region" description="Basic and acidic residues" evidence="1">
    <location>
        <begin position="66"/>
        <end position="79"/>
    </location>
</feature>
<name>A0AAV7WMS2_PLEWA</name>
<evidence type="ECO:0000313" key="3">
    <source>
        <dbReference type="Proteomes" id="UP001066276"/>
    </source>
</evidence>
<evidence type="ECO:0000256" key="1">
    <source>
        <dbReference type="SAM" id="MobiDB-lite"/>
    </source>
</evidence>
<proteinExistence type="predicted"/>
<dbReference type="Proteomes" id="UP001066276">
    <property type="component" value="Chromosome 1_1"/>
</dbReference>
<keyword evidence="3" id="KW-1185">Reference proteome</keyword>
<organism evidence="2 3">
    <name type="scientific">Pleurodeles waltl</name>
    <name type="common">Iberian ribbed newt</name>
    <dbReference type="NCBI Taxonomy" id="8319"/>
    <lineage>
        <taxon>Eukaryota</taxon>
        <taxon>Metazoa</taxon>
        <taxon>Chordata</taxon>
        <taxon>Craniata</taxon>
        <taxon>Vertebrata</taxon>
        <taxon>Euteleostomi</taxon>
        <taxon>Amphibia</taxon>
        <taxon>Batrachia</taxon>
        <taxon>Caudata</taxon>
        <taxon>Salamandroidea</taxon>
        <taxon>Salamandridae</taxon>
        <taxon>Pleurodelinae</taxon>
        <taxon>Pleurodeles</taxon>
    </lineage>
</organism>
<gene>
    <name evidence="2" type="ORF">NDU88_002879</name>
</gene>
<dbReference type="AlphaFoldDB" id="A0AAV7WMS2"/>
<feature type="region of interest" description="Disordered" evidence="1">
    <location>
        <begin position="1"/>
        <end position="91"/>
    </location>
</feature>
<accession>A0AAV7WMS2</accession>